<dbReference type="EMBL" id="JARKIF010000041">
    <property type="protein sequence ID" value="KAJ7609270.1"/>
    <property type="molecule type" value="Genomic_DNA"/>
</dbReference>
<accession>A0AAD7B3W8</accession>
<comment type="caution">
    <text evidence="1">The sequence shown here is derived from an EMBL/GenBank/DDBJ whole genome shotgun (WGS) entry which is preliminary data.</text>
</comment>
<gene>
    <name evidence="1" type="ORF">FB45DRAFT_1039064</name>
</gene>
<organism evidence="1 2">
    <name type="scientific">Roridomyces roridus</name>
    <dbReference type="NCBI Taxonomy" id="1738132"/>
    <lineage>
        <taxon>Eukaryota</taxon>
        <taxon>Fungi</taxon>
        <taxon>Dikarya</taxon>
        <taxon>Basidiomycota</taxon>
        <taxon>Agaricomycotina</taxon>
        <taxon>Agaricomycetes</taxon>
        <taxon>Agaricomycetidae</taxon>
        <taxon>Agaricales</taxon>
        <taxon>Marasmiineae</taxon>
        <taxon>Mycenaceae</taxon>
        <taxon>Roridomyces</taxon>
    </lineage>
</organism>
<dbReference type="SUPFAM" id="SSF81383">
    <property type="entry name" value="F-box domain"/>
    <property type="match status" value="1"/>
</dbReference>
<protein>
    <recommendedName>
        <fullName evidence="3">F-box domain-containing protein</fullName>
    </recommendedName>
</protein>
<dbReference type="InterPro" id="IPR036047">
    <property type="entry name" value="F-box-like_dom_sf"/>
</dbReference>
<evidence type="ECO:0000313" key="1">
    <source>
        <dbReference type="EMBL" id="KAJ7609270.1"/>
    </source>
</evidence>
<keyword evidence="2" id="KW-1185">Reference proteome</keyword>
<evidence type="ECO:0008006" key="3">
    <source>
        <dbReference type="Google" id="ProtNLM"/>
    </source>
</evidence>
<dbReference type="Proteomes" id="UP001221142">
    <property type="component" value="Unassembled WGS sequence"/>
</dbReference>
<reference evidence="1" key="1">
    <citation type="submission" date="2023-03" db="EMBL/GenBank/DDBJ databases">
        <title>Massive genome expansion in bonnet fungi (Mycena s.s.) driven by repeated elements and novel gene families across ecological guilds.</title>
        <authorList>
            <consortium name="Lawrence Berkeley National Laboratory"/>
            <person name="Harder C.B."/>
            <person name="Miyauchi S."/>
            <person name="Viragh M."/>
            <person name="Kuo A."/>
            <person name="Thoen E."/>
            <person name="Andreopoulos B."/>
            <person name="Lu D."/>
            <person name="Skrede I."/>
            <person name="Drula E."/>
            <person name="Henrissat B."/>
            <person name="Morin E."/>
            <person name="Kohler A."/>
            <person name="Barry K."/>
            <person name="LaButti K."/>
            <person name="Morin E."/>
            <person name="Salamov A."/>
            <person name="Lipzen A."/>
            <person name="Mereny Z."/>
            <person name="Hegedus B."/>
            <person name="Baldrian P."/>
            <person name="Stursova M."/>
            <person name="Weitz H."/>
            <person name="Taylor A."/>
            <person name="Grigoriev I.V."/>
            <person name="Nagy L.G."/>
            <person name="Martin F."/>
            <person name="Kauserud H."/>
        </authorList>
    </citation>
    <scope>NUCLEOTIDE SEQUENCE</scope>
    <source>
        <strain evidence="1">9284</strain>
    </source>
</reference>
<dbReference type="AlphaFoldDB" id="A0AAD7B3W8"/>
<sequence>MILSEAPPEILCRILLLSDPQTILICSSVLRTWKQTIAGSSQLQCELELWKAGLVCGFPSFIPMADKRQALDKYLRAWQKLEWRSKSAIDLPALHTAKGRALVAGIFTFQENGSNIYTITLQQDTRVTKHVLGIDPDAYVRLTIDPTQDLLAVVYSSTPGSESFTLALRSL</sequence>
<proteinExistence type="predicted"/>
<evidence type="ECO:0000313" key="2">
    <source>
        <dbReference type="Proteomes" id="UP001221142"/>
    </source>
</evidence>
<name>A0AAD7B3W8_9AGAR</name>